<proteinExistence type="predicted"/>
<keyword evidence="2" id="KW-1185">Reference proteome</keyword>
<protein>
    <submittedName>
        <fullName evidence="1">Uncharacterized protein</fullName>
    </submittedName>
</protein>
<evidence type="ECO:0000313" key="2">
    <source>
        <dbReference type="Proteomes" id="UP000008553"/>
    </source>
</evidence>
<gene>
    <name evidence="1" type="ORF">PY06486</name>
</gene>
<feature type="non-terminal residue" evidence="1">
    <location>
        <position position="1"/>
    </location>
</feature>
<reference evidence="1 2" key="1">
    <citation type="journal article" date="2002" name="Nature">
        <title>Genome sequence and comparative analysis of the model rodent malaria parasite Plasmodium yoelii yoelii.</title>
        <authorList>
            <person name="Carlton J.M."/>
            <person name="Angiuoli S.V."/>
            <person name="Suh B.B."/>
            <person name="Kooij T.W."/>
            <person name="Pertea M."/>
            <person name="Silva J.C."/>
            <person name="Ermolaeva M.D."/>
            <person name="Allen J.E."/>
            <person name="Selengut J.D."/>
            <person name="Koo H.L."/>
            <person name="Peterson J.D."/>
            <person name="Pop M."/>
            <person name="Kosack D.S."/>
            <person name="Shumway M.F."/>
            <person name="Bidwell S.L."/>
            <person name="Shallom S.J."/>
            <person name="van Aken S.E."/>
            <person name="Riedmuller S.B."/>
            <person name="Feldblyum T.V."/>
            <person name="Cho J.K."/>
            <person name="Quackenbush J."/>
            <person name="Sedegah M."/>
            <person name="Shoaibi A."/>
            <person name="Cummings L.M."/>
            <person name="Florens L."/>
            <person name="Yates J.R."/>
            <person name="Raine J.D."/>
            <person name="Sinden R.E."/>
            <person name="Harris M.A."/>
            <person name="Cunningham D.A."/>
            <person name="Preiser P.R."/>
            <person name="Bergman L.W."/>
            <person name="Vaidya A.B."/>
            <person name="van Lin L.H."/>
            <person name="Janse C.J."/>
            <person name="Waters A.P."/>
            <person name="Smith H.O."/>
            <person name="White O.R."/>
            <person name="Salzberg S.L."/>
            <person name="Venter J.C."/>
            <person name="Fraser C.M."/>
            <person name="Hoffman S.L."/>
            <person name="Gardner M.J."/>
            <person name="Carucci D.J."/>
        </authorList>
    </citation>
    <scope>NUCLEOTIDE SEQUENCE [LARGE SCALE GENOMIC DNA]</scope>
    <source>
        <strain evidence="1 2">17XNL</strain>
    </source>
</reference>
<name>Q7RAL4_PLAYO</name>
<dbReference type="EMBL" id="AABL01002197">
    <property type="protein sequence ID" value="EAA18711.1"/>
    <property type="molecule type" value="Genomic_DNA"/>
</dbReference>
<dbReference type="AlphaFoldDB" id="Q7RAL4"/>
<organism evidence="1 2">
    <name type="scientific">Plasmodium yoelii yoelii</name>
    <dbReference type="NCBI Taxonomy" id="73239"/>
    <lineage>
        <taxon>Eukaryota</taxon>
        <taxon>Sar</taxon>
        <taxon>Alveolata</taxon>
        <taxon>Apicomplexa</taxon>
        <taxon>Aconoidasida</taxon>
        <taxon>Haemosporida</taxon>
        <taxon>Plasmodiidae</taxon>
        <taxon>Plasmodium</taxon>
        <taxon>Plasmodium (Vinckeia)</taxon>
    </lineage>
</organism>
<dbReference type="PaxDb" id="73239-Q7RAL4"/>
<evidence type="ECO:0000313" key="1">
    <source>
        <dbReference type="EMBL" id="EAA18711.1"/>
    </source>
</evidence>
<sequence length="28" mass="3275">YINFYNKVIPNVSKNSIFCIKCIKQPSI</sequence>
<accession>Q7RAL4</accession>
<dbReference type="InParanoid" id="Q7RAL4"/>
<dbReference type="Proteomes" id="UP000008553">
    <property type="component" value="Unassembled WGS sequence"/>
</dbReference>
<comment type="caution">
    <text evidence="1">The sequence shown here is derived from an EMBL/GenBank/DDBJ whole genome shotgun (WGS) entry which is preliminary data.</text>
</comment>